<dbReference type="PANTHER" id="PTHR12231:SF253">
    <property type="entry name" value="DPR-INTERACTING PROTEIN ETA, ISOFORM B-RELATED"/>
    <property type="match status" value="1"/>
</dbReference>
<protein>
    <recommendedName>
        <fullName evidence="6">Ig-like domain-containing protein</fullName>
    </recommendedName>
</protein>
<dbReference type="InterPro" id="IPR003599">
    <property type="entry name" value="Ig_sub"/>
</dbReference>
<dbReference type="Pfam" id="PF13927">
    <property type="entry name" value="Ig_3"/>
    <property type="match status" value="1"/>
</dbReference>
<dbReference type="InterPro" id="IPR013098">
    <property type="entry name" value="Ig_I-set"/>
</dbReference>
<evidence type="ECO:0000313" key="8">
    <source>
        <dbReference type="EnsemblMetazoa" id="CapteP150259"/>
    </source>
</evidence>
<evidence type="ECO:0000313" key="7">
    <source>
        <dbReference type="EMBL" id="ELT87911.1"/>
    </source>
</evidence>
<dbReference type="EMBL" id="AMQN01015625">
    <property type="status" value="NOT_ANNOTATED_CDS"/>
    <property type="molecule type" value="Genomic_DNA"/>
</dbReference>
<organism evidence="7">
    <name type="scientific">Capitella teleta</name>
    <name type="common">Polychaete worm</name>
    <dbReference type="NCBI Taxonomy" id="283909"/>
    <lineage>
        <taxon>Eukaryota</taxon>
        <taxon>Metazoa</taxon>
        <taxon>Spiralia</taxon>
        <taxon>Lophotrochozoa</taxon>
        <taxon>Annelida</taxon>
        <taxon>Polychaeta</taxon>
        <taxon>Sedentaria</taxon>
        <taxon>Scolecida</taxon>
        <taxon>Capitellidae</taxon>
        <taxon>Capitella</taxon>
    </lineage>
</organism>
<dbReference type="OrthoDB" id="10012075at2759"/>
<dbReference type="GO" id="GO:0043005">
    <property type="term" value="C:neuron projection"/>
    <property type="evidence" value="ECO:0007669"/>
    <property type="project" value="TreeGrafter"/>
</dbReference>
<dbReference type="SMART" id="SM00408">
    <property type="entry name" value="IGc2"/>
    <property type="match status" value="3"/>
</dbReference>
<evidence type="ECO:0000256" key="3">
    <source>
        <dbReference type="ARBA" id="ARBA00023157"/>
    </source>
</evidence>
<dbReference type="PIRSF" id="PIRSF000615">
    <property type="entry name" value="TyrPK_CSF1-R"/>
    <property type="match status" value="1"/>
</dbReference>
<dbReference type="EMBL" id="KB312087">
    <property type="protein sequence ID" value="ELT87911.1"/>
    <property type="molecule type" value="Genomic_DNA"/>
</dbReference>
<dbReference type="HOGENOM" id="CLU_641319_0_0_1"/>
<accession>R7T4U1</accession>
<sequence>MDSGVTLTYEDRRVVDDWRFSVVRPYLREWNLQIRDVQWPDQDMYRCTINTTPVKSKIVSLHVKVPAQIIDELSSDDVIVEEGETVVLVCNVTGVPRPEVTWFRRSAGSSGSAPGHKEPIGLDMVGEMIIIQNVSRYCDDYYECVANNGVPPAVNREIRVTVEFPPEIHMPTPKISQYIGKDTILDCVITAFPQANNVWKKDGREISSNSRFRISAYEEGDNTLTLSLRIHSIRHSDYGEYTCEASNALGKDEQKTILSEIKDFQPPINPEGSGNPIVIPMTPGTKPPSHNNHNTYPGYNTDEQKPSPHKDPGSAGNEDSSQSHGNRGSKPEVDMPMRRIGQLLGRDAILSCMVTAFPEADIAWTKDGRSIGENGRCEIDLFDDGHNTTIADLHIHDIQQCDYGEYTCEAANVMGVDAKSATLFEVKG</sequence>
<name>R7T4U1_CAPTE</name>
<dbReference type="InterPro" id="IPR013783">
    <property type="entry name" value="Ig-like_fold"/>
</dbReference>
<dbReference type="FunFam" id="2.60.40.10:FF:000107">
    <property type="entry name" value="Myosin, light chain kinase a"/>
    <property type="match status" value="1"/>
</dbReference>
<dbReference type="InterPro" id="IPR007110">
    <property type="entry name" value="Ig-like_dom"/>
</dbReference>
<proteinExistence type="predicted"/>
<evidence type="ECO:0000313" key="9">
    <source>
        <dbReference type="Proteomes" id="UP000014760"/>
    </source>
</evidence>
<feature type="domain" description="Ig-like" evidence="6">
    <location>
        <begin position="166"/>
        <end position="259"/>
    </location>
</feature>
<feature type="compositionally biased region" description="Polar residues" evidence="5">
    <location>
        <begin position="317"/>
        <end position="326"/>
    </location>
</feature>
<dbReference type="SUPFAM" id="SSF48726">
    <property type="entry name" value="Immunoglobulin"/>
    <property type="match status" value="4"/>
</dbReference>
<dbReference type="InterPro" id="IPR036179">
    <property type="entry name" value="Ig-like_dom_sf"/>
</dbReference>
<evidence type="ECO:0000256" key="4">
    <source>
        <dbReference type="ARBA" id="ARBA00023319"/>
    </source>
</evidence>
<gene>
    <name evidence="7" type="ORF">CAPTEDRAFT_150259</name>
</gene>
<evidence type="ECO:0000259" key="6">
    <source>
        <dbReference type="PROSITE" id="PS50835"/>
    </source>
</evidence>
<keyword evidence="4" id="KW-0393">Immunoglobulin domain</keyword>
<keyword evidence="3" id="KW-1015">Disulfide bond</keyword>
<dbReference type="Gene3D" id="2.60.40.10">
    <property type="entry name" value="Immunoglobulins"/>
    <property type="match status" value="4"/>
</dbReference>
<keyword evidence="9" id="KW-1185">Reference proteome</keyword>
<feature type="compositionally biased region" description="Polar residues" evidence="5">
    <location>
        <begin position="288"/>
        <end position="298"/>
    </location>
</feature>
<evidence type="ECO:0000256" key="1">
    <source>
        <dbReference type="ARBA" id="ARBA00022729"/>
    </source>
</evidence>
<dbReference type="STRING" id="283909.R7T4U1"/>
<dbReference type="InterPro" id="IPR003598">
    <property type="entry name" value="Ig_sub2"/>
</dbReference>
<reference evidence="7 9" key="2">
    <citation type="journal article" date="2013" name="Nature">
        <title>Insights into bilaterian evolution from three spiralian genomes.</title>
        <authorList>
            <person name="Simakov O."/>
            <person name="Marletaz F."/>
            <person name="Cho S.J."/>
            <person name="Edsinger-Gonzales E."/>
            <person name="Havlak P."/>
            <person name="Hellsten U."/>
            <person name="Kuo D.H."/>
            <person name="Larsson T."/>
            <person name="Lv J."/>
            <person name="Arendt D."/>
            <person name="Savage R."/>
            <person name="Osoegawa K."/>
            <person name="de Jong P."/>
            <person name="Grimwood J."/>
            <person name="Chapman J.A."/>
            <person name="Shapiro H."/>
            <person name="Aerts A."/>
            <person name="Otillar R.P."/>
            <person name="Terry A.Y."/>
            <person name="Boore J.L."/>
            <person name="Grigoriev I.V."/>
            <person name="Lindberg D.R."/>
            <person name="Seaver E.C."/>
            <person name="Weisblat D.A."/>
            <person name="Putnam N.H."/>
            <person name="Rokhsar D.S."/>
        </authorList>
    </citation>
    <scope>NUCLEOTIDE SEQUENCE</scope>
    <source>
        <strain evidence="7 9">I ESC-2004</strain>
    </source>
</reference>
<keyword evidence="1" id="KW-0732">Signal</keyword>
<feature type="region of interest" description="Disordered" evidence="5">
    <location>
        <begin position="264"/>
        <end position="335"/>
    </location>
</feature>
<dbReference type="OMA" id="HMIWASA"/>
<dbReference type="PANTHER" id="PTHR12231">
    <property type="entry name" value="CTX-RELATED TYPE I TRANSMEMBRANE PROTEIN"/>
    <property type="match status" value="1"/>
</dbReference>
<reference evidence="8" key="3">
    <citation type="submission" date="2015-06" db="UniProtKB">
        <authorList>
            <consortium name="EnsemblMetazoa"/>
        </authorList>
    </citation>
    <scope>IDENTIFICATION</scope>
</reference>
<dbReference type="InterPro" id="IPR051170">
    <property type="entry name" value="Neural/epithelial_adhesion"/>
</dbReference>
<feature type="domain" description="Ig-like" evidence="6">
    <location>
        <begin position="331"/>
        <end position="424"/>
    </location>
</feature>
<dbReference type="AlphaFoldDB" id="R7T4U1"/>
<feature type="domain" description="Ig-like" evidence="6">
    <location>
        <begin position="66"/>
        <end position="161"/>
    </location>
</feature>
<feature type="compositionally biased region" description="Basic and acidic residues" evidence="5">
    <location>
        <begin position="302"/>
        <end position="312"/>
    </location>
</feature>
<dbReference type="Proteomes" id="UP000014760">
    <property type="component" value="Unassembled WGS sequence"/>
</dbReference>
<dbReference type="SMART" id="SM00409">
    <property type="entry name" value="IG"/>
    <property type="match status" value="4"/>
</dbReference>
<dbReference type="FunCoup" id="R7T4U1">
    <property type="interactions" value="318"/>
</dbReference>
<dbReference type="Pfam" id="PF07679">
    <property type="entry name" value="I-set"/>
    <property type="match status" value="2"/>
</dbReference>
<reference evidence="9" key="1">
    <citation type="submission" date="2012-12" db="EMBL/GenBank/DDBJ databases">
        <authorList>
            <person name="Hellsten U."/>
            <person name="Grimwood J."/>
            <person name="Chapman J.A."/>
            <person name="Shapiro H."/>
            <person name="Aerts A."/>
            <person name="Otillar R.P."/>
            <person name="Terry A.Y."/>
            <person name="Boore J.L."/>
            <person name="Simakov O."/>
            <person name="Marletaz F."/>
            <person name="Cho S.-J."/>
            <person name="Edsinger-Gonzales E."/>
            <person name="Havlak P."/>
            <person name="Kuo D.-H."/>
            <person name="Larsson T."/>
            <person name="Lv J."/>
            <person name="Arendt D."/>
            <person name="Savage R."/>
            <person name="Osoegawa K."/>
            <person name="de Jong P."/>
            <person name="Lindberg D.R."/>
            <person name="Seaver E.C."/>
            <person name="Weisblat D.A."/>
            <person name="Putnam N.H."/>
            <person name="Grigoriev I.V."/>
            <person name="Rokhsar D.S."/>
        </authorList>
    </citation>
    <scope>NUCLEOTIDE SEQUENCE</scope>
    <source>
        <strain evidence="9">I ESC-2004</strain>
    </source>
</reference>
<keyword evidence="2" id="KW-0677">Repeat</keyword>
<dbReference type="EnsemblMetazoa" id="CapteT150259">
    <property type="protein sequence ID" value="CapteP150259"/>
    <property type="gene ID" value="CapteG150259"/>
</dbReference>
<dbReference type="EMBL" id="AMQN01015626">
    <property type="status" value="NOT_ANNOTATED_CDS"/>
    <property type="molecule type" value="Genomic_DNA"/>
</dbReference>
<dbReference type="PROSITE" id="PS50835">
    <property type="entry name" value="IG_LIKE"/>
    <property type="match status" value="3"/>
</dbReference>
<evidence type="ECO:0000256" key="5">
    <source>
        <dbReference type="SAM" id="MobiDB-lite"/>
    </source>
</evidence>
<evidence type="ECO:0000256" key="2">
    <source>
        <dbReference type="ARBA" id="ARBA00022737"/>
    </source>
</evidence>